<accession>A0ACC1K220</accession>
<proteinExistence type="predicted"/>
<keyword evidence="2" id="KW-1185">Reference proteome</keyword>
<gene>
    <name evidence="1" type="ORF">IWQ57_001946</name>
</gene>
<name>A0ACC1K220_9FUNG</name>
<evidence type="ECO:0000313" key="1">
    <source>
        <dbReference type="EMBL" id="KAJ2772027.1"/>
    </source>
</evidence>
<protein>
    <submittedName>
        <fullName evidence="1">Uncharacterized protein</fullName>
    </submittedName>
</protein>
<comment type="caution">
    <text evidence="1">The sequence shown here is derived from an EMBL/GenBank/DDBJ whole genome shotgun (WGS) entry which is preliminary data.</text>
</comment>
<sequence length="335" mass="35310">MAQSAEERGERVRVGSRGSKLALTQSRMVVGQLTEAHAGLETELETVKTMGDKIQDVAMSKIGDKGLFTKELETALAGGAVDVVVHSLKDMPTTLPDNMRLAAVTEREDPRDAVVMGARHRGRRLEDLAAGSTVGTGSVRRVAQLRRLHPHLRFADIRGNIDTRLAKLDAADSPFDALVLAAAGLRRLGLGARIAYTLDGVLHAVGQGALGIETRADDARTAALVRCLDHRRSRLECLAERELMRVLEGGCSVPIGVLTRWGAGSLVLRAIVASPDGARAVEAEAAAPLADGAASDGDGDDDRARALGAQVAAIMRGRGVDEILGAIRRAAPPPS</sequence>
<reference evidence="1" key="1">
    <citation type="submission" date="2022-07" db="EMBL/GenBank/DDBJ databases">
        <title>Phylogenomic reconstructions and comparative analyses of Kickxellomycotina fungi.</title>
        <authorList>
            <person name="Reynolds N.K."/>
            <person name="Stajich J.E."/>
            <person name="Barry K."/>
            <person name="Grigoriev I.V."/>
            <person name="Crous P."/>
            <person name="Smith M.E."/>
        </authorList>
    </citation>
    <scope>NUCLEOTIDE SEQUENCE</scope>
    <source>
        <strain evidence="1">CBS 109366</strain>
    </source>
</reference>
<dbReference type="EMBL" id="JANBUJ010000438">
    <property type="protein sequence ID" value="KAJ2772027.1"/>
    <property type="molecule type" value="Genomic_DNA"/>
</dbReference>
<dbReference type="Proteomes" id="UP001140234">
    <property type="component" value="Unassembled WGS sequence"/>
</dbReference>
<organism evidence="1 2">
    <name type="scientific">Coemansia nantahalensis</name>
    <dbReference type="NCBI Taxonomy" id="2789366"/>
    <lineage>
        <taxon>Eukaryota</taxon>
        <taxon>Fungi</taxon>
        <taxon>Fungi incertae sedis</taxon>
        <taxon>Zoopagomycota</taxon>
        <taxon>Kickxellomycotina</taxon>
        <taxon>Kickxellomycetes</taxon>
        <taxon>Kickxellales</taxon>
        <taxon>Kickxellaceae</taxon>
        <taxon>Coemansia</taxon>
    </lineage>
</organism>
<evidence type="ECO:0000313" key="2">
    <source>
        <dbReference type="Proteomes" id="UP001140234"/>
    </source>
</evidence>